<comment type="caution">
    <text evidence="2">The sequence shown here is derived from an EMBL/GenBank/DDBJ whole genome shotgun (WGS) entry which is preliminary data.</text>
</comment>
<dbReference type="CDD" id="cd02440">
    <property type="entry name" value="AdoMet_MTases"/>
    <property type="match status" value="1"/>
</dbReference>
<evidence type="ECO:0000313" key="3">
    <source>
        <dbReference type="Proteomes" id="UP001229244"/>
    </source>
</evidence>
<gene>
    <name evidence="2" type="ORF">J2S73_001212</name>
</gene>
<feature type="domain" description="Methyltransferase type 11" evidence="1">
    <location>
        <begin position="27"/>
        <end position="114"/>
    </location>
</feature>
<keyword evidence="2" id="KW-0808">Transferase</keyword>
<dbReference type="EMBL" id="JAUSUL010000001">
    <property type="protein sequence ID" value="MDQ0314775.1"/>
    <property type="molecule type" value="Genomic_DNA"/>
</dbReference>
<dbReference type="PANTHER" id="PTHR43861">
    <property type="entry name" value="TRANS-ACONITATE 2-METHYLTRANSFERASE-RELATED"/>
    <property type="match status" value="1"/>
</dbReference>
<sequence>MRDAGFVATLGAGVVEWLDPRSGERILDLGCGDGTLTAEIAARGCSVVGVDGSEDMVAAARGRGLDARVMDGQALVFEAEFDAVFSNAALHWMPDARKVAEGARAALRPGGRFVAEFGGFGNCAAIVTALTAVARQEGLPDELAKPWYFPTAAAHTGVLEAAGFHVERMVLFPRPTPLDAGMRAWLEVFRAPLFDVCGARRQAALDTAEALLAPALRDEAGNWTADYVRLRFDARAV</sequence>
<dbReference type="Pfam" id="PF08241">
    <property type="entry name" value="Methyltransf_11"/>
    <property type="match status" value="1"/>
</dbReference>
<proteinExistence type="predicted"/>
<dbReference type="Gene3D" id="3.40.50.150">
    <property type="entry name" value="Vaccinia Virus protein VP39"/>
    <property type="match status" value="1"/>
</dbReference>
<dbReference type="GO" id="GO:0008757">
    <property type="term" value="F:S-adenosylmethionine-dependent methyltransferase activity"/>
    <property type="evidence" value="ECO:0007669"/>
    <property type="project" value="InterPro"/>
</dbReference>
<dbReference type="InterPro" id="IPR013216">
    <property type="entry name" value="Methyltransf_11"/>
</dbReference>
<keyword evidence="2" id="KW-0489">Methyltransferase</keyword>
<dbReference type="AlphaFoldDB" id="A0AAE4AS89"/>
<name>A0AAE4AS89_9HYPH</name>
<keyword evidence="3" id="KW-1185">Reference proteome</keyword>
<organism evidence="2 3">
    <name type="scientific">Amorphus orientalis</name>
    <dbReference type="NCBI Taxonomy" id="649198"/>
    <lineage>
        <taxon>Bacteria</taxon>
        <taxon>Pseudomonadati</taxon>
        <taxon>Pseudomonadota</taxon>
        <taxon>Alphaproteobacteria</taxon>
        <taxon>Hyphomicrobiales</taxon>
        <taxon>Amorphaceae</taxon>
        <taxon>Amorphus</taxon>
    </lineage>
</organism>
<dbReference type="RefSeq" id="WP_306884562.1">
    <property type="nucleotide sequence ID" value="NZ_JAUSUL010000001.1"/>
</dbReference>
<evidence type="ECO:0000313" key="2">
    <source>
        <dbReference type="EMBL" id="MDQ0314775.1"/>
    </source>
</evidence>
<dbReference type="InterPro" id="IPR029063">
    <property type="entry name" value="SAM-dependent_MTases_sf"/>
</dbReference>
<dbReference type="Proteomes" id="UP001229244">
    <property type="component" value="Unassembled WGS sequence"/>
</dbReference>
<dbReference type="GO" id="GO:0032259">
    <property type="term" value="P:methylation"/>
    <property type="evidence" value="ECO:0007669"/>
    <property type="project" value="UniProtKB-KW"/>
</dbReference>
<evidence type="ECO:0000259" key="1">
    <source>
        <dbReference type="Pfam" id="PF08241"/>
    </source>
</evidence>
<reference evidence="2" key="1">
    <citation type="submission" date="2023-07" db="EMBL/GenBank/DDBJ databases">
        <title>Genomic Encyclopedia of Type Strains, Phase IV (KMG-IV): sequencing the most valuable type-strain genomes for metagenomic binning, comparative biology and taxonomic classification.</title>
        <authorList>
            <person name="Goeker M."/>
        </authorList>
    </citation>
    <scope>NUCLEOTIDE SEQUENCE</scope>
    <source>
        <strain evidence="2">DSM 21202</strain>
    </source>
</reference>
<dbReference type="SUPFAM" id="SSF53335">
    <property type="entry name" value="S-adenosyl-L-methionine-dependent methyltransferases"/>
    <property type="match status" value="1"/>
</dbReference>
<dbReference type="PANTHER" id="PTHR43861:SF1">
    <property type="entry name" value="TRANS-ACONITATE 2-METHYLTRANSFERASE"/>
    <property type="match status" value="1"/>
</dbReference>
<protein>
    <submittedName>
        <fullName evidence="2">SAM-dependent methyltransferase</fullName>
    </submittedName>
</protein>
<accession>A0AAE4AS89</accession>